<dbReference type="AlphaFoldDB" id="A0A4C1Y3J7"/>
<gene>
    <name evidence="2" type="ORF">EVAR_87387_1</name>
</gene>
<dbReference type="EMBL" id="BGZK01001030">
    <property type="protein sequence ID" value="GBP69107.1"/>
    <property type="molecule type" value="Genomic_DNA"/>
</dbReference>
<feature type="region of interest" description="Disordered" evidence="1">
    <location>
        <begin position="48"/>
        <end position="70"/>
    </location>
</feature>
<comment type="caution">
    <text evidence="2">The sequence shown here is derived from an EMBL/GenBank/DDBJ whole genome shotgun (WGS) entry which is preliminary data.</text>
</comment>
<proteinExistence type="predicted"/>
<sequence length="143" mass="15395">MSSNSDMEVEFRQEKSTNNFDSPALSDPQPTKVTVTALVQATVGINIAKKAGSTPSPPPKVKPSPLTKAQTYPNENWYTVRTTCDCAHDMIRDDGGEAIVALRELRASARASPVPQPECVGHLIVQILSSSRNNCVISMADTP</sequence>
<evidence type="ECO:0000256" key="1">
    <source>
        <dbReference type="SAM" id="MobiDB-lite"/>
    </source>
</evidence>
<organism evidence="2 3">
    <name type="scientific">Eumeta variegata</name>
    <name type="common">Bagworm moth</name>
    <name type="synonym">Eumeta japonica</name>
    <dbReference type="NCBI Taxonomy" id="151549"/>
    <lineage>
        <taxon>Eukaryota</taxon>
        <taxon>Metazoa</taxon>
        <taxon>Ecdysozoa</taxon>
        <taxon>Arthropoda</taxon>
        <taxon>Hexapoda</taxon>
        <taxon>Insecta</taxon>
        <taxon>Pterygota</taxon>
        <taxon>Neoptera</taxon>
        <taxon>Endopterygota</taxon>
        <taxon>Lepidoptera</taxon>
        <taxon>Glossata</taxon>
        <taxon>Ditrysia</taxon>
        <taxon>Tineoidea</taxon>
        <taxon>Psychidae</taxon>
        <taxon>Oiketicinae</taxon>
        <taxon>Eumeta</taxon>
    </lineage>
</organism>
<keyword evidence="3" id="KW-1185">Reference proteome</keyword>
<evidence type="ECO:0000313" key="3">
    <source>
        <dbReference type="Proteomes" id="UP000299102"/>
    </source>
</evidence>
<name>A0A4C1Y3J7_EUMVA</name>
<protein>
    <submittedName>
        <fullName evidence="2">Uncharacterized protein</fullName>
    </submittedName>
</protein>
<evidence type="ECO:0000313" key="2">
    <source>
        <dbReference type="EMBL" id="GBP69107.1"/>
    </source>
</evidence>
<reference evidence="2 3" key="1">
    <citation type="journal article" date="2019" name="Commun. Biol.">
        <title>The bagworm genome reveals a unique fibroin gene that provides high tensile strength.</title>
        <authorList>
            <person name="Kono N."/>
            <person name="Nakamura H."/>
            <person name="Ohtoshi R."/>
            <person name="Tomita M."/>
            <person name="Numata K."/>
            <person name="Arakawa K."/>
        </authorList>
    </citation>
    <scope>NUCLEOTIDE SEQUENCE [LARGE SCALE GENOMIC DNA]</scope>
</reference>
<accession>A0A4C1Y3J7</accession>
<dbReference type="Proteomes" id="UP000299102">
    <property type="component" value="Unassembled WGS sequence"/>
</dbReference>
<feature type="region of interest" description="Disordered" evidence="1">
    <location>
        <begin position="1"/>
        <end position="29"/>
    </location>
</feature>